<protein>
    <submittedName>
        <fullName evidence="1">Uncharacterized protein</fullName>
    </submittedName>
</protein>
<organism evidence="1 2">
    <name type="scientific">Thelephora ganbajun</name>
    <name type="common">Ganba fungus</name>
    <dbReference type="NCBI Taxonomy" id="370292"/>
    <lineage>
        <taxon>Eukaryota</taxon>
        <taxon>Fungi</taxon>
        <taxon>Dikarya</taxon>
        <taxon>Basidiomycota</taxon>
        <taxon>Agaricomycotina</taxon>
        <taxon>Agaricomycetes</taxon>
        <taxon>Thelephorales</taxon>
        <taxon>Thelephoraceae</taxon>
        <taxon>Thelephora</taxon>
    </lineage>
</organism>
<reference evidence="1" key="1">
    <citation type="submission" date="2019-10" db="EMBL/GenBank/DDBJ databases">
        <authorList>
            <consortium name="DOE Joint Genome Institute"/>
            <person name="Kuo A."/>
            <person name="Miyauchi S."/>
            <person name="Kiss E."/>
            <person name="Drula E."/>
            <person name="Kohler A."/>
            <person name="Sanchez-Garcia M."/>
            <person name="Andreopoulos B."/>
            <person name="Barry K.W."/>
            <person name="Bonito G."/>
            <person name="Buee M."/>
            <person name="Carver A."/>
            <person name="Chen C."/>
            <person name="Cichocki N."/>
            <person name="Clum A."/>
            <person name="Culley D."/>
            <person name="Crous P.W."/>
            <person name="Fauchery L."/>
            <person name="Girlanda M."/>
            <person name="Hayes R."/>
            <person name="Keri Z."/>
            <person name="Labutti K."/>
            <person name="Lipzen A."/>
            <person name="Lombard V."/>
            <person name="Magnuson J."/>
            <person name="Maillard F."/>
            <person name="Morin E."/>
            <person name="Murat C."/>
            <person name="Nolan M."/>
            <person name="Ohm R."/>
            <person name="Pangilinan J."/>
            <person name="Pereira M."/>
            <person name="Perotto S."/>
            <person name="Peter M."/>
            <person name="Riley R."/>
            <person name="Sitrit Y."/>
            <person name="Stielow B."/>
            <person name="Szollosi G."/>
            <person name="Zifcakova L."/>
            <person name="Stursova M."/>
            <person name="Spatafora J.W."/>
            <person name="Tedersoo L."/>
            <person name="Vaario L.-M."/>
            <person name="Yamada A."/>
            <person name="Yan M."/>
            <person name="Wang P."/>
            <person name="Xu J."/>
            <person name="Bruns T."/>
            <person name="Baldrian P."/>
            <person name="Vilgalys R."/>
            <person name="Henrissat B."/>
            <person name="Grigoriev I.V."/>
            <person name="Hibbett D."/>
            <person name="Nagy L.G."/>
            <person name="Martin F.M."/>
        </authorList>
    </citation>
    <scope>NUCLEOTIDE SEQUENCE</scope>
    <source>
        <strain evidence="1">P2</strain>
    </source>
</reference>
<dbReference type="Proteomes" id="UP000886501">
    <property type="component" value="Unassembled WGS sequence"/>
</dbReference>
<dbReference type="EMBL" id="MU117995">
    <property type="protein sequence ID" value="KAF9649634.1"/>
    <property type="molecule type" value="Genomic_DNA"/>
</dbReference>
<reference evidence="1" key="2">
    <citation type="journal article" date="2020" name="Nat. Commun.">
        <title>Large-scale genome sequencing of mycorrhizal fungi provides insights into the early evolution of symbiotic traits.</title>
        <authorList>
            <person name="Miyauchi S."/>
            <person name="Kiss E."/>
            <person name="Kuo A."/>
            <person name="Drula E."/>
            <person name="Kohler A."/>
            <person name="Sanchez-Garcia M."/>
            <person name="Morin E."/>
            <person name="Andreopoulos B."/>
            <person name="Barry K.W."/>
            <person name="Bonito G."/>
            <person name="Buee M."/>
            <person name="Carver A."/>
            <person name="Chen C."/>
            <person name="Cichocki N."/>
            <person name="Clum A."/>
            <person name="Culley D."/>
            <person name="Crous P.W."/>
            <person name="Fauchery L."/>
            <person name="Girlanda M."/>
            <person name="Hayes R.D."/>
            <person name="Keri Z."/>
            <person name="LaButti K."/>
            <person name="Lipzen A."/>
            <person name="Lombard V."/>
            <person name="Magnuson J."/>
            <person name="Maillard F."/>
            <person name="Murat C."/>
            <person name="Nolan M."/>
            <person name="Ohm R.A."/>
            <person name="Pangilinan J."/>
            <person name="Pereira M.F."/>
            <person name="Perotto S."/>
            <person name="Peter M."/>
            <person name="Pfister S."/>
            <person name="Riley R."/>
            <person name="Sitrit Y."/>
            <person name="Stielow J.B."/>
            <person name="Szollosi G."/>
            <person name="Zifcakova L."/>
            <person name="Stursova M."/>
            <person name="Spatafora J.W."/>
            <person name="Tedersoo L."/>
            <person name="Vaario L.M."/>
            <person name="Yamada A."/>
            <person name="Yan M."/>
            <person name="Wang P."/>
            <person name="Xu J."/>
            <person name="Bruns T."/>
            <person name="Baldrian P."/>
            <person name="Vilgalys R."/>
            <person name="Dunand C."/>
            <person name="Henrissat B."/>
            <person name="Grigoriev I.V."/>
            <person name="Hibbett D."/>
            <person name="Nagy L.G."/>
            <person name="Martin F.M."/>
        </authorList>
    </citation>
    <scope>NUCLEOTIDE SEQUENCE</scope>
    <source>
        <strain evidence="1">P2</strain>
    </source>
</reference>
<evidence type="ECO:0000313" key="1">
    <source>
        <dbReference type="EMBL" id="KAF9649634.1"/>
    </source>
</evidence>
<accession>A0ACB6ZJB4</accession>
<name>A0ACB6ZJB4_THEGA</name>
<sequence length="390" mass="43525">MSDDEPDYLSDKFLAQLEATSKSQQPKSYTERRKQALKQSQLLNEQNRKKSRKQMELEAREEGLLTSLIQKAQEEAKESGKQNKALAIMMKMGFKPGQSLGESHGESSSFSPIDGNLGSVQTIETSGVAGERYAEVETSTLQSEPRTSAFAVYKHRAEPLPIKEWSGKTGIGGVKRPPSPSALERVAKMAKQSEVLSADEFRDRARKEYEDRRAEGKLSHARTTCVNLDAKADVKFNRFWVDPTIPESFPLGLLEALEELLASSSSVFPDPGPDGGMATRLKAQMQTDALRPLDPGPIGNDEDGDDERPLRMRTGVDSDRKEPAETTAVWPEETLLQVSDYLRLSASQRLEQVLDYLRSTYYYCFWCGTQYVSVEELEAECPGLTEEGHD</sequence>
<evidence type="ECO:0000313" key="2">
    <source>
        <dbReference type="Proteomes" id="UP000886501"/>
    </source>
</evidence>
<gene>
    <name evidence="1" type="ORF">BDM02DRAFT_3094437</name>
</gene>
<comment type="caution">
    <text evidence="1">The sequence shown here is derived from an EMBL/GenBank/DDBJ whole genome shotgun (WGS) entry which is preliminary data.</text>
</comment>
<proteinExistence type="predicted"/>
<keyword evidence="2" id="KW-1185">Reference proteome</keyword>